<proteinExistence type="predicted"/>
<sequence>MEQSHKLGVAQCSYTDSDFRTNLFYTPQRVNDVRDNFEKFLIGKDGKPYKRYHSETLDPAYLEDDIAYLLSL</sequence>
<dbReference type="InterPro" id="IPR036249">
    <property type="entry name" value="Thioredoxin-like_sf"/>
</dbReference>
<comment type="caution">
    <text evidence="1">The sequence shown here is derived from an EMBL/GenBank/DDBJ whole genome shotgun (WGS) entry which is preliminary data.</text>
</comment>
<dbReference type="OrthoDB" id="446890at2759"/>
<evidence type="ECO:0000313" key="2">
    <source>
        <dbReference type="Proteomes" id="UP000326759"/>
    </source>
</evidence>
<organism evidence="1 2">
    <name type="scientific">Armadillidium nasatum</name>
    <dbReference type="NCBI Taxonomy" id="96803"/>
    <lineage>
        <taxon>Eukaryota</taxon>
        <taxon>Metazoa</taxon>
        <taxon>Ecdysozoa</taxon>
        <taxon>Arthropoda</taxon>
        <taxon>Crustacea</taxon>
        <taxon>Multicrustacea</taxon>
        <taxon>Malacostraca</taxon>
        <taxon>Eumalacostraca</taxon>
        <taxon>Peracarida</taxon>
        <taxon>Isopoda</taxon>
        <taxon>Oniscidea</taxon>
        <taxon>Crinocheta</taxon>
        <taxon>Armadillidiidae</taxon>
        <taxon>Armadillidium</taxon>
    </lineage>
</organism>
<protein>
    <submittedName>
        <fullName evidence="1">Uncharacterized protein</fullName>
    </submittedName>
</protein>
<dbReference type="Proteomes" id="UP000326759">
    <property type="component" value="Unassembled WGS sequence"/>
</dbReference>
<reference evidence="1 2" key="1">
    <citation type="journal article" date="2019" name="PLoS Biol.">
        <title>Sex chromosomes control vertical transmission of feminizing Wolbachia symbionts in an isopod.</title>
        <authorList>
            <person name="Becking T."/>
            <person name="Chebbi M.A."/>
            <person name="Giraud I."/>
            <person name="Moumen B."/>
            <person name="Laverre T."/>
            <person name="Caubet Y."/>
            <person name="Peccoud J."/>
            <person name="Gilbert C."/>
            <person name="Cordaux R."/>
        </authorList>
    </citation>
    <scope>NUCLEOTIDE SEQUENCE [LARGE SCALE GENOMIC DNA]</scope>
    <source>
        <strain evidence="1">ANa2</strain>
        <tissue evidence="1">Whole body excluding digestive tract and cuticle</tissue>
    </source>
</reference>
<dbReference type="Gene3D" id="3.40.30.10">
    <property type="entry name" value="Glutaredoxin"/>
    <property type="match status" value="1"/>
</dbReference>
<accession>A0A5N5SUN4</accession>
<name>A0A5N5SUN4_9CRUS</name>
<dbReference type="SUPFAM" id="SSF52833">
    <property type="entry name" value="Thioredoxin-like"/>
    <property type="match status" value="1"/>
</dbReference>
<dbReference type="EMBL" id="SEYY01020000">
    <property type="protein sequence ID" value="KAB7497717.1"/>
    <property type="molecule type" value="Genomic_DNA"/>
</dbReference>
<keyword evidence="2" id="KW-1185">Reference proteome</keyword>
<gene>
    <name evidence="1" type="ORF">Anas_06162</name>
</gene>
<evidence type="ECO:0000313" key="1">
    <source>
        <dbReference type="EMBL" id="KAB7497717.1"/>
    </source>
</evidence>
<dbReference type="AlphaFoldDB" id="A0A5N5SUN4"/>